<evidence type="ECO:0000256" key="4">
    <source>
        <dbReference type="ARBA" id="ARBA00022989"/>
    </source>
</evidence>
<keyword evidence="11" id="KW-1185">Reference proteome</keyword>
<feature type="transmembrane region" description="Helical" evidence="7">
    <location>
        <begin position="252"/>
        <end position="280"/>
    </location>
</feature>
<dbReference type="Proteomes" id="UP000757232">
    <property type="component" value="Unassembled WGS sequence"/>
</dbReference>
<feature type="region of interest" description="Disordered" evidence="6">
    <location>
        <begin position="1"/>
        <end position="25"/>
    </location>
</feature>
<dbReference type="SUPFAM" id="SSF161111">
    <property type="entry name" value="Cation efflux protein transmembrane domain-like"/>
    <property type="match status" value="3"/>
</dbReference>
<sequence>MLLTVRAQPSDTLTPSTSLDSAGSPFTNFDIESAVGGGKNPERDPLMFKSGIKTEGELGELRRRKKGKQLERFHREQNEPMDEHTEEARGAEQAARLPTKIAVWASMISNFALCVLQLYAAISSESLSLLATGIDSVFDIGSNIVLYWLHKKARSLNTNKWPVGGSRLETIGNIVYGSLKNIPLNIVLYWLHKKARSLNTNKWPVGGSRLETIGNIVYGFLMASVNLVVIVESMRSIIDHGSEELNEFHLPSLIAVGAALVTDTLFGLGFLMASVNLVVIVESMRSIIDHGSEELNEFHLPSLIAVGAALGVKFLLFLYCFSLRKNSSQVHVLWEDHRNDLFINGFGLLMSAGGSKWRWWLDPTGAVIIASGVIASWSRTVYKQFELLAGKSAPHDFIKLITYKAMIFSDVIEQIDTIRAYHVSFSSLTSGRNSVLRNEQSGPQYFVEVDVVMSADTPLWRAHDLSQQLQDKIEVLPNVGRAFVHVDHETTHTPVSLLYFANPALLLPDFLDFSHRNIED</sequence>
<feature type="transmembrane region" description="Helical" evidence="7">
    <location>
        <begin position="101"/>
        <end position="122"/>
    </location>
</feature>
<dbReference type="SUPFAM" id="SSF160240">
    <property type="entry name" value="Cation efflux protein cytoplasmic domain-like"/>
    <property type="match status" value="1"/>
</dbReference>
<evidence type="ECO:0000256" key="6">
    <source>
        <dbReference type="SAM" id="MobiDB-lite"/>
    </source>
</evidence>
<keyword evidence="4 7" id="KW-1133">Transmembrane helix</keyword>
<evidence type="ECO:0000256" key="3">
    <source>
        <dbReference type="ARBA" id="ARBA00022692"/>
    </source>
</evidence>
<dbReference type="InterPro" id="IPR050291">
    <property type="entry name" value="CDF_Transporter"/>
</dbReference>
<organism evidence="10 11">
    <name type="scientific">Sanghuangporus baumii</name>
    <name type="common">Phellinus baumii</name>
    <dbReference type="NCBI Taxonomy" id="108892"/>
    <lineage>
        <taxon>Eukaryota</taxon>
        <taxon>Fungi</taxon>
        <taxon>Dikarya</taxon>
        <taxon>Basidiomycota</taxon>
        <taxon>Agaricomycotina</taxon>
        <taxon>Agaricomycetes</taxon>
        <taxon>Hymenochaetales</taxon>
        <taxon>Hymenochaetaceae</taxon>
        <taxon>Sanghuangporus</taxon>
    </lineage>
</organism>
<dbReference type="GO" id="GO:0030003">
    <property type="term" value="P:intracellular monoatomic cation homeostasis"/>
    <property type="evidence" value="ECO:0007669"/>
    <property type="project" value="UniProtKB-ARBA"/>
</dbReference>
<comment type="caution">
    <text evidence="10">The sequence shown here is derived from an EMBL/GenBank/DDBJ whole genome shotgun (WGS) entry which is preliminary data.</text>
</comment>
<protein>
    <submittedName>
        <fullName evidence="10">CDF manganese transporter</fullName>
    </submittedName>
</protein>
<comment type="subcellular location">
    <subcellularLocation>
        <location evidence="1">Membrane</location>
        <topology evidence="1">Multi-pass membrane protein</topology>
    </subcellularLocation>
</comment>
<dbReference type="Pfam" id="PF01545">
    <property type="entry name" value="Cation_efflux"/>
    <property type="match status" value="2"/>
</dbReference>
<reference evidence="10" key="1">
    <citation type="submission" date="2016-06" db="EMBL/GenBank/DDBJ databases">
        <title>Draft Genome sequence of the fungus Inonotus baumii.</title>
        <authorList>
            <person name="Zhu H."/>
            <person name="Lin W."/>
        </authorList>
    </citation>
    <scope>NUCLEOTIDE SEQUENCE</scope>
    <source>
        <strain evidence="10">821</strain>
    </source>
</reference>
<keyword evidence="3 7" id="KW-0812">Transmembrane</keyword>
<dbReference type="PANTHER" id="PTHR43840:SF12">
    <property type="entry name" value="CATION DIFFUSION FACILITATOR 1 (AFU_ORTHOLOGUE AFUA_1G14440)"/>
    <property type="match status" value="1"/>
</dbReference>
<feature type="compositionally biased region" description="Basic and acidic residues" evidence="6">
    <location>
        <begin position="68"/>
        <end position="90"/>
    </location>
</feature>
<accession>A0A9Q5N7Y3</accession>
<evidence type="ECO:0000256" key="1">
    <source>
        <dbReference type="ARBA" id="ARBA00004141"/>
    </source>
</evidence>
<gene>
    <name evidence="10" type="ORF">A7U60_g5843</name>
</gene>
<feature type="region of interest" description="Disordered" evidence="6">
    <location>
        <begin position="66"/>
        <end position="91"/>
    </location>
</feature>
<feature type="domain" description="Cation efflux protein cytoplasmic" evidence="9">
    <location>
        <begin position="436"/>
        <end position="488"/>
    </location>
</feature>
<dbReference type="PANTHER" id="PTHR43840">
    <property type="entry name" value="MITOCHONDRIAL METAL TRANSPORTER 1-RELATED"/>
    <property type="match status" value="1"/>
</dbReference>
<dbReference type="InterPro" id="IPR036837">
    <property type="entry name" value="Cation_efflux_CTD_sf"/>
</dbReference>
<evidence type="ECO:0000259" key="9">
    <source>
        <dbReference type="Pfam" id="PF16916"/>
    </source>
</evidence>
<dbReference type="InterPro" id="IPR027469">
    <property type="entry name" value="Cation_efflux_TMD_sf"/>
</dbReference>
<feature type="domain" description="Cation efflux protein transmembrane" evidence="8">
    <location>
        <begin position="267"/>
        <end position="388"/>
    </location>
</feature>
<dbReference type="OrthoDB" id="78296at2759"/>
<dbReference type="Gene3D" id="1.20.1510.10">
    <property type="entry name" value="Cation efflux protein transmembrane domain"/>
    <property type="match status" value="3"/>
</dbReference>
<dbReference type="InterPro" id="IPR027470">
    <property type="entry name" value="Cation_efflux_CTD"/>
</dbReference>
<dbReference type="Gene3D" id="3.30.70.1350">
    <property type="entry name" value="Cation efflux protein, cytoplasmic domain"/>
    <property type="match status" value="1"/>
</dbReference>
<feature type="transmembrane region" description="Helical" evidence="7">
    <location>
        <begin position="170"/>
        <end position="192"/>
    </location>
</feature>
<dbReference type="Pfam" id="PF16916">
    <property type="entry name" value="ZT_dimer"/>
    <property type="match status" value="1"/>
</dbReference>
<keyword evidence="2" id="KW-0813">Transport</keyword>
<evidence type="ECO:0000256" key="2">
    <source>
        <dbReference type="ARBA" id="ARBA00022448"/>
    </source>
</evidence>
<evidence type="ECO:0000259" key="8">
    <source>
        <dbReference type="Pfam" id="PF01545"/>
    </source>
</evidence>
<dbReference type="GO" id="GO:0098771">
    <property type="term" value="P:inorganic ion homeostasis"/>
    <property type="evidence" value="ECO:0007669"/>
    <property type="project" value="UniProtKB-ARBA"/>
</dbReference>
<feature type="transmembrane region" description="Helical" evidence="7">
    <location>
        <begin position="212"/>
        <end position="231"/>
    </location>
</feature>
<dbReference type="EMBL" id="LNZH02000195">
    <property type="protein sequence ID" value="OCB87108.1"/>
    <property type="molecule type" value="Genomic_DNA"/>
</dbReference>
<evidence type="ECO:0000313" key="11">
    <source>
        <dbReference type="Proteomes" id="UP000757232"/>
    </source>
</evidence>
<name>A0A9Q5N7Y3_SANBA</name>
<dbReference type="InterPro" id="IPR058533">
    <property type="entry name" value="Cation_efflux_TM"/>
</dbReference>
<evidence type="ECO:0000313" key="10">
    <source>
        <dbReference type="EMBL" id="OCB87108.1"/>
    </source>
</evidence>
<feature type="transmembrane region" description="Helical" evidence="7">
    <location>
        <begin position="128"/>
        <end position="149"/>
    </location>
</feature>
<feature type="transmembrane region" description="Helical" evidence="7">
    <location>
        <begin position="300"/>
        <end position="321"/>
    </location>
</feature>
<evidence type="ECO:0000256" key="7">
    <source>
        <dbReference type="SAM" id="Phobius"/>
    </source>
</evidence>
<proteinExistence type="predicted"/>
<keyword evidence="5 7" id="KW-0472">Membrane</keyword>
<dbReference type="GO" id="GO:0016020">
    <property type="term" value="C:membrane"/>
    <property type="evidence" value="ECO:0007669"/>
    <property type="project" value="UniProtKB-SubCell"/>
</dbReference>
<dbReference type="AlphaFoldDB" id="A0A9Q5N7Y3"/>
<evidence type="ECO:0000256" key="5">
    <source>
        <dbReference type="ARBA" id="ARBA00023136"/>
    </source>
</evidence>
<dbReference type="GO" id="GO:0008324">
    <property type="term" value="F:monoatomic cation transmembrane transporter activity"/>
    <property type="evidence" value="ECO:0007669"/>
    <property type="project" value="InterPro"/>
</dbReference>
<feature type="compositionally biased region" description="Low complexity" evidence="6">
    <location>
        <begin position="9"/>
        <end position="21"/>
    </location>
</feature>
<feature type="domain" description="Cation efflux protein transmembrane" evidence="8">
    <location>
        <begin position="103"/>
        <end position="177"/>
    </location>
</feature>